<evidence type="ECO:0000313" key="2">
    <source>
        <dbReference type="Proteomes" id="UP000515297"/>
    </source>
</evidence>
<name>A0A7G6VSG9_9SPHN</name>
<organism evidence="1 2">
    <name type="scientific">Croceicoccus marinus</name>
    <dbReference type="NCBI Taxonomy" id="450378"/>
    <lineage>
        <taxon>Bacteria</taxon>
        <taxon>Pseudomonadati</taxon>
        <taxon>Pseudomonadota</taxon>
        <taxon>Alphaproteobacteria</taxon>
        <taxon>Sphingomonadales</taxon>
        <taxon>Erythrobacteraceae</taxon>
        <taxon>Croceicoccus</taxon>
    </lineage>
</organism>
<dbReference type="AlphaFoldDB" id="A0A7G6VSG9"/>
<proteinExistence type="predicted"/>
<evidence type="ECO:0000313" key="1">
    <source>
        <dbReference type="EMBL" id="QNE04684.1"/>
    </source>
</evidence>
<dbReference type="RefSeq" id="WP_185883932.1">
    <property type="nucleotide sequence ID" value="NZ_CP060052.1"/>
</dbReference>
<accession>A0A7G6VSG9</accession>
<dbReference type="EMBL" id="CP060052">
    <property type="protein sequence ID" value="QNE04684.1"/>
    <property type="molecule type" value="Genomic_DNA"/>
</dbReference>
<reference evidence="1 2" key="1">
    <citation type="submission" date="2020-08" db="EMBL/GenBank/DDBJ databases">
        <authorList>
            <person name="Liu G."/>
            <person name="Sun C."/>
        </authorList>
    </citation>
    <scope>NUCLEOTIDE SEQUENCE [LARGE SCALE GENOMIC DNA]</scope>
    <source>
        <strain evidence="1 2">OT19</strain>
    </source>
</reference>
<dbReference type="Proteomes" id="UP000515297">
    <property type="component" value="Chromosome"/>
</dbReference>
<protein>
    <submittedName>
        <fullName evidence="1">Uncharacterized protein</fullName>
    </submittedName>
</protein>
<gene>
    <name evidence="1" type="ORF">H4O24_12065</name>
</gene>
<sequence length="71" mass="7868">MQLVLEAIEKMSPEQRQGALEVLDLLSRPLTMFEIDAAMIGRGITRSQRRIVSRAVAKLHIIALAGPEKAE</sequence>